<name>A0A4R6RKQ5_9HYPH</name>
<dbReference type="PRINTS" id="PR00039">
    <property type="entry name" value="HTHLYSR"/>
</dbReference>
<organism evidence="6 7">
    <name type="scientific">Oharaeibacter diazotrophicus</name>
    <dbReference type="NCBI Taxonomy" id="1920512"/>
    <lineage>
        <taxon>Bacteria</taxon>
        <taxon>Pseudomonadati</taxon>
        <taxon>Pseudomonadota</taxon>
        <taxon>Alphaproteobacteria</taxon>
        <taxon>Hyphomicrobiales</taxon>
        <taxon>Pleomorphomonadaceae</taxon>
        <taxon>Oharaeibacter</taxon>
    </lineage>
</organism>
<keyword evidence="3" id="KW-0238">DNA-binding</keyword>
<dbReference type="Gene3D" id="3.40.190.10">
    <property type="entry name" value="Periplasmic binding protein-like II"/>
    <property type="match status" value="2"/>
</dbReference>
<proteinExistence type="inferred from homology"/>
<comment type="similarity">
    <text evidence="1">Belongs to the LysR transcriptional regulatory family.</text>
</comment>
<dbReference type="PROSITE" id="PS50931">
    <property type="entry name" value="HTH_LYSR"/>
    <property type="match status" value="1"/>
</dbReference>
<dbReference type="SUPFAM" id="SSF46785">
    <property type="entry name" value="Winged helix' DNA-binding domain"/>
    <property type="match status" value="1"/>
</dbReference>
<evidence type="ECO:0000259" key="5">
    <source>
        <dbReference type="PROSITE" id="PS50931"/>
    </source>
</evidence>
<evidence type="ECO:0000313" key="7">
    <source>
        <dbReference type="Proteomes" id="UP000294547"/>
    </source>
</evidence>
<dbReference type="RefSeq" id="WP_208112150.1">
    <property type="nucleotide sequence ID" value="NZ_BSPM01000008.1"/>
</dbReference>
<dbReference type="Proteomes" id="UP000294547">
    <property type="component" value="Unassembled WGS sequence"/>
</dbReference>
<evidence type="ECO:0000256" key="2">
    <source>
        <dbReference type="ARBA" id="ARBA00023015"/>
    </source>
</evidence>
<dbReference type="SUPFAM" id="SSF53850">
    <property type="entry name" value="Periplasmic binding protein-like II"/>
    <property type="match status" value="1"/>
</dbReference>
<evidence type="ECO:0000313" key="6">
    <source>
        <dbReference type="EMBL" id="TDP87074.1"/>
    </source>
</evidence>
<evidence type="ECO:0000256" key="3">
    <source>
        <dbReference type="ARBA" id="ARBA00023125"/>
    </source>
</evidence>
<dbReference type="Pfam" id="PF03466">
    <property type="entry name" value="LysR_substrate"/>
    <property type="match status" value="1"/>
</dbReference>
<dbReference type="InterPro" id="IPR058163">
    <property type="entry name" value="LysR-type_TF_proteobact-type"/>
</dbReference>
<evidence type="ECO:0000256" key="1">
    <source>
        <dbReference type="ARBA" id="ARBA00009437"/>
    </source>
</evidence>
<keyword evidence="2" id="KW-0805">Transcription regulation</keyword>
<dbReference type="GO" id="GO:0043565">
    <property type="term" value="F:sequence-specific DNA binding"/>
    <property type="evidence" value="ECO:0007669"/>
    <property type="project" value="TreeGrafter"/>
</dbReference>
<feature type="domain" description="HTH lysR-type" evidence="5">
    <location>
        <begin position="12"/>
        <end position="69"/>
    </location>
</feature>
<comment type="caution">
    <text evidence="6">The sequence shown here is derived from an EMBL/GenBank/DDBJ whole genome shotgun (WGS) entry which is preliminary data.</text>
</comment>
<gene>
    <name evidence="6" type="ORF">EDD54_0960</name>
</gene>
<dbReference type="GO" id="GO:0006351">
    <property type="term" value="P:DNA-templated transcription"/>
    <property type="evidence" value="ECO:0007669"/>
    <property type="project" value="TreeGrafter"/>
</dbReference>
<sequence length="328" mass="35024">MAVDTAYSRKWIPLNALRAFEAVGRHLSFTGGAQAIGVTQSAVSRHVATLEDLIGQKLLIRRAHTVALTRAGEMLLPAIGKSFDRLEQVLDEIRVRTPDAGRTLRVHFPPSFLQQLAMPLLGEFRARFPDVSLDVVSTLAPGLPAGDVDVAVVYDLPRVSDAIRDLLWLVRVTPVCSPAIAAGIARDGLDLAGFLARHELLHVRVEGRPRGHLWNDFARRHGLAAPDGRGTTFDTLVLAVQYAIAGGGVALADVDMFAGEIAAGRLVAPFAEACDDGFGYYLSLAAEDLDDPVVADFRSWIIARFAGRGRAAAGGGAGPAVRLVAGER</sequence>
<dbReference type="InterPro" id="IPR005119">
    <property type="entry name" value="LysR_subst-bd"/>
</dbReference>
<dbReference type="PANTHER" id="PTHR30537:SF26">
    <property type="entry name" value="GLYCINE CLEAVAGE SYSTEM TRANSCRIPTIONAL ACTIVATOR"/>
    <property type="match status" value="1"/>
</dbReference>
<dbReference type="PANTHER" id="PTHR30537">
    <property type="entry name" value="HTH-TYPE TRANSCRIPTIONAL REGULATOR"/>
    <property type="match status" value="1"/>
</dbReference>
<keyword evidence="4" id="KW-0804">Transcription</keyword>
<protein>
    <submittedName>
        <fullName evidence="6">LysR family glycine cleavage system transcriptional activator</fullName>
    </submittedName>
</protein>
<dbReference type="InterPro" id="IPR000847">
    <property type="entry name" value="LysR_HTH_N"/>
</dbReference>
<evidence type="ECO:0000256" key="4">
    <source>
        <dbReference type="ARBA" id="ARBA00023163"/>
    </source>
</evidence>
<dbReference type="InterPro" id="IPR036390">
    <property type="entry name" value="WH_DNA-bd_sf"/>
</dbReference>
<dbReference type="GO" id="GO:0003700">
    <property type="term" value="F:DNA-binding transcription factor activity"/>
    <property type="evidence" value="ECO:0007669"/>
    <property type="project" value="InterPro"/>
</dbReference>
<dbReference type="Pfam" id="PF00126">
    <property type="entry name" value="HTH_1"/>
    <property type="match status" value="1"/>
</dbReference>
<dbReference type="EMBL" id="SNXY01000006">
    <property type="protein sequence ID" value="TDP87074.1"/>
    <property type="molecule type" value="Genomic_DNA"/>
</dbReference>
<keyword evidence="7" id="KW-1185">Reference proteome</keyword>
<reference evidence="6 7" key="1">
    <citation type="submission" date="2019-03" db="EMBL/GenBank/DDBJ databases">
        <title>Genomic Encyclopedia of Type Strains, Phase IV (KMG-IV): sequencing the most valuable type-strain genomes for metagenomic binning, comparative biology and taxonomic classification.</title>
        <authorList>
            <person name="Goeker M."/>
        </authorList>
    </citation>
    <scope>NUCLEOTIDE SEQUENCE [LARGE SCALE GENOMIC DNA]</scope>
    <source>
        <strain evidence="6 7">DSM 102969</strain>
    </source>
</reference>
<dbReference type="AlphaFoldDB" id="A0A4R6RKQ5"/>
<dbReference type="Gene3D" id="1.10.10.10">
    <property type="entry name" value="Winged helix-like DNA-binding domain superfamily/Winged helix DNA-binding domain"/>
    <property type="match status" value="1"/>
</dbReference>
<accession>A0A4R6RKQ5</accession>
<dbReference type="InterPro" id="IPR036388">
    <property type="entry name" value="WH-like_DNA-bd_sf"/>
</dbReference>